<organism evidence="7 8">
    <name type="scientific">Morchella conica CCBAS932</name>
    <dbReference type="NCBI Taxonomy" id="1392247"/>
    <lineage>
        <taxon>Eukaryota</taxon>
        <taxon>Fungi</taxon>
        <taxon>Dikarya</taxon>
        <taxon>Ascomycota</taxon>
        <taxon>Pezizomycotina</taxon>
        <taxon>Pezizomycetes</taxon>
        <taxon>Pezizales</taxon>
        <taxon>Morchellaceae</taxon>
        <taxon>Morchella</taxon>
    </lineage>
</organism>
<dbReference type="OrthoDB" id="10255632at2759"/>
<dbReference type="PANTHER" id="PTHR12792:SF0">
    <property type="entry name" value="SEPARIN"/>
    <property type="match status" value="1"/>
</dbReference>
<evidence type="ECO:0000256" key="2">
    <source>
        <dbReference type="ARBA" id="ARBA00012489"/>
    </source>
</evidence>
<dbReference type="InterPro" id="IPR005314">
    <property type="entry name" value="Peptidase_C50"/>
</dbReference>
<dbReference type="GO" id="GO:0006508">
    <property type="term" value="P:proteolysis"/>
    <property type="evidence" value="ECO:0007669"/>
    <property type="project" value="InterPro"/>
</dbReference>
<feature type="compositionally biased region" description="Polar residues" evidence="5">
    <location>
        <begin position="122"/>
        <end position="141"/>
    </location>
</feature>
<evidence type="ECO:0000256" key="3">
    <source>
        <dbReference type="ARBA" id="ARBA00022801"/>
    </source>
</evidence>
<dbReference type="GO" id="GO:0005737">
    <property type="term" value="C:cytoplasm"/>
    <property type="evidence" value="ECO:0007669"/>
    <property type="project" value="TreeGrafter"/>
</dbReference>
<evidence type="ECO:0000313" key="8">
    <source>
        <dbReference type="Proteomes" id="UP000277580"/>
    </source>
</evidence>
<feature type="region of interest" description="Disordered" evidence="5">
    <location>
        <begin position="211"/>
        <end position="240"/>
    </location>
</feature>
<dbReference type="Proteomes" id="UP000277580">
    <property type="component" value="Unassembled WGS sequence"/>
</dbReference>
<dbReference type="GO" id="GO:0004197">
    <property type="term" value="F:cysteine-type endopeptidase activity"/>
    <property type="evidence" value="ECO:0007669"/>
    <property type="project" value="InterPro"/>
</dbReference>
<dbReference type="Pfam" id="PF03568">
    <property type="entry name" value="Separin_C"/>
    <property type="match status" value="1"/>
</dbReference>
<dbReference type="InterPro" id="IPR030397">
    <property type="entry name" value="SEPARIN_core_dom"/>
</dbReference>
<feature type="domain" description="Peptidase C50" evidence="6">
    <location>
        <begin position="1896"/>
        <end position="1991"/>
    </location>
</feature>
<dbReference type="PROSITE" id="PS51700">
    <property type="entry name" value="SEPARIN"/>
    <property type="match status" value="1"/>
</dbReference>
<evidence type="ECO:0000313" key="7">
    <source>
        <dbReference type="EMBL" id="RPB16260.1"/>
    </source>
</evidence>
<dbReference type="EMBL" id="ML119109">
    <property type="protein sequence ID" value="RPB16260.1"/>
    <property type="molecule type" value="Genomic_DNA"/>
</dbReference>
<protein>
    <recommendedName>
        <fullName evidence="2">separase</fullName>
        <ecNumber evidence="2">3.4.22.49</ecNumber>
    </recommendedName>
</protein>
<reference evidence="7 8" key="1">
    <citation type="journal article" date="2018" name="Nat. Ecol. Evol.">
        <title>Pezizomycetes genomes reveal the molecular basis of ectomycorrhizal truffle lifestyle.</title>
        <authorList>
            <person name="Murat C."/>
            <person name="Payen T."/>
            <person name="Noel B."/>
            <person name="Kuo A."/>
            <person name="Morin E."/>
            <person name="Chen J."/>
            <person name="Kohler A."/>
            <person name="Krizsan K."/>
            <person name="Balestrini R."/>
            <person name="Da Silva C."/>
            <person name="Montanini B."/>
            <person name="Hainaut M."/>
            <person name="Levati E."/>
            <person name="Barry K.W."/>
            <person name="Belfiori B."/>
            <person name="Cichocki N."/>
            <person name="Clum A."/>
            <person name="Dockter R.B."/>
            <person name="Fauchery L."/>
            <person name="Guy J."/>
            <person name="Iotti M."/>
            <person name="Le Tacon F."/>
            <person name="Lindquist E.A."/>
            <person name="Lipzen A."/>
            <person name="Malagnac F."/>
            <person name="Mello A."/>
            <person name="Molinier V."/>
            <person name="Miyauchi S."/>
            <person name="Poulain J."/>
            <person name="Riccioni C."/>
            <person name="Rubini A."/>
            <person name="Sitrit Y."/>
            <person name="Splivallo R."/>
            <person name="Traeger S."/>
            <person name="Wang M."/>
            <person name="Zifcakova L."/>
            <person name="Wipf D."/>
            <person name="Zambonelli A."/>
            <person name="Paolocci F."/>
            <person name="Nowrousian M."/>
            <person name="Ottonello S."/>
            <person name="Baldrian P."/>
            <person name="Spatafora J.W."/>
            <person name="Henrissat B."/>
            <person name="Nagy L.G."/>
            <person name="Aury J.M."/>
            <person name="Wincker P."/>
            <person name="Grigoriev I.V."/>
            <person name="Bonfante P."/>
            <person name="Martin F.M."/>
        </authorList>
    </citation>
    <scope>NUCLEOTIDE SEQUENCE [LARGE SCALE GENOMIC DNA]</scope>
    <source>
        <strain evidence="7 8">CCBAS932</strain>
    </source>
</reference>
<comment type="catalytic activity">
    <reaction evidence="1">
        <text>All bonds known to be hydrolyzed by this endopeptidase have arginine in P1 and an acidic residue in P4. P6 is often occupied by an acidic residue or by a hydroxy-amino-acid residue, the phosphorylation of which enhances cleavage.</text>
        <dbReference type="EC" id="3.4.22.49"/>
    </reaction>
</comment>
<evidence type="ECO:0000256" key="5">
    <source>
        <dbReference type="SAM" id="MobiDB-lite"/>
    </source>
</evidence>
<dbReference type="GO" id="GO:0072686">
    <property type="term" value="C:mitotic spindle"/>
    <property type="evidence" value="ECO:0007669"/>
    <property type="project" value="TreeGrafter"/>
</dbReference>
<keyword evidence="3" id="KW-0378">Hydrolase</keyword>
<dbReference type="GO" id="GO:0051307">
    <property type="term" value="P:meiotic chromosome separation"/>
    <property type="evidence" value="ECO:0007669"/>
    <property type="project" value="TreeGrafter"/>
</dbReference>
<keyword evidence="4" id="KW-0159">Chromosome partition</keyword>
<name>A0A3N4L0B8_9PEZI</name>
<gene>
    <name evidence="7" type="ORF">P167DRAFT_516955</name>
</gene>
<dbReference type="GO" id="GO:0044732">
    <property type="term" value="C:mitotic spindle pole body"/>
    <property type="evidence" value="ECO:0007669"/>
    <property type="project" value="TreeGrafter"/>
</dbReference>
<dbReference type="InterPro" id="IPR011990">
    <property type="entry name" value="TPR-like_helical_dom_sf"/>
</dbReference>
<dbReference type="Gene3D" id="1.25.40.10">
    <property type="entry name" value="Tetratricopeptide repeat domain"/>
    <property type="match status" value="1"/>
</dbReference>
<accession>A0A3N4L0B8</accession>
<evidence type="ECO:0000259" key="6">
    <source>
        <dbReference type="PROSITE" id="PS51700"/>
    </source>
</evidence>
<evidence type="ECO:0000256" key="4">
    <source>
        <dbReference type="ARBA" id="ARBA00022829"/>
    </source>
</evidence>
<proteinExistence type="predicted"/>
<feature type="region of interest" description="Disordered" evidence="5">
    <location>
        <begin position="101"/>
        <end position="141"/>
    </location>
</feature>
<dbReference type="STRING" id="1392247.A0A3N4L0B8"/>
<keyword evidence="8" id="KW-1185">Reference proteome</keyword>
<dbReference type="GO" id="GO:0005634">
    <property type="term" value="C:nucleus"/>
    <property type="evidence" value="ECO:0007669"/>
    <property type="project" value="InterPro"/>
</dbReference>
<evidence type="ECO:0000256" key="1">
    <source>
        <dbReference type="ARBA" id="ARBA00000451"/>
    </source>
</evidence>
<dbReference type="PANTHER" id="PTHR12792">
    <property type="entry name" value="EXTRA SPINDLE POLES 1-RELATED"/>
    <property type="match status" value="1"/>
</dbReference>
<dbReference type="EC" id="3.4.22.49" evidence="2"/>
<sequence>MPPKSACTSPYDGIKQQLTVDACSSSTIKLLTESFTTTEPNVTSATVKISSRSKNAKLTSQKVATETVTVSVLPASRIVEKQKLAIEVINICLKALTDAAKKDAPPPSALEISAPARKTGKLVSTNSKPLQSRSASRNGTRSDSIANLASCCALSISYLNSIQHTSNLPEMPPLQVETAQNSLLLKLIQLGMFEMALKEARSLKRKLTEHMQNGSAEEKQTNKVQTVAAKSKHSGKEGGAIKAEKESFSKMLEFKDVIASVPAFPLVISCQLGMLRCLAGLKRPELIEAIIPSLSSQYNPLSLIKVYSKSSPSKALTHLNVLIHTLLSITPSTAVSSDSDATNIKLFCSPRAALGLQTLATQCGVLRKYLQSNSTDIIEKDTAEQWESWRKYLTAFVRRSHEQRTRPDRYNFIQQTSNIVRQILHGSNSSKSLPLEVIKTLATVSFDAGLLKESMNCTEELLMELEAMNNESDAALKVISNVRLATIELKLSTIGKDGELILDNKIVEGLKERIEIAVEGLASIRNGRKADLEILLNEVALLRRGGVSLLASLLKDETDSGEGVEETLDDKETRWTLRILCDSIARGVIRFCGKYLTMVISDEERAKATKIVTSTIDTAISTSWRGFIISSPDAWEAVEDLVKESLTIIRSLPENDIDHAMFYEKFSTTYWQIHLLYRKAGMDKPSILALRRSLMILERRPSGELVQTNAALKWERLGSLFLLAGDYRRAEDALLSAVNVFFETGTLEEIGQSAMKGDLPGNAFDLPTKEATVDRVLAGLVKCANKKKDGVASSLRFDYAGISKTARGAMLEWSMRLAIGTTGSDGTVAQILGERLLDLYSFEEMPLRRARVISKLLELAVDHADLINKEEAKSLGEETFEWAEGPAAVTSTEDKHLLRYKDDIIAGCLVSLSFLRWQDGEVEPELVKNALELWNRLVNECITWDAVVEKVEDINQVMKKLEMVAEFFEMKGEVELKICALKVLVSFRGIEDKANYDSLVQLQSLLGIQYLRLGYSGRAGIALAKAQALISKAPSGLSSTTVLQCHLAYTEYFVNIGNLEKAEEYFLSASSLVNEDKELMSAKISGAKIAKRVKINRIIADAAYAMSLLTFEKGNPNDALTHARRCVRLNQRAWAGLEALSKPATPKSDSLIQGMAALTTSSSAPKVHSTTLAAFNTPLLWPLVSALHSSLLQASNIYRHQGMVREAEFYLQQALKTVEAVNATSRMAKTMTLYGDLKVRAGLTEEGTEMLDQARELITNSHDFVEIEVAAGNLERIRGDWQEESEAYERAEKHLEELMAVDRIENLGSHRPDSQMVVEKMSKMVLDGENKQNTRAKAPAKRRGRVPTTKSKAAKDEIEKASTSVSLTSTVIGECSTLLKQKGNVLRLKAHNFSMQQKCEKAEALLKEAAKLPIGHQEAVVHGLTEARHLFQEALILMSSDPIFGVLQDSTISLPNIALHKSEILDPTTKSTRKPAKERKAVTEFMELLEKARDAVYNVHTRAIKCGSSTMTHSVASLLSEIIVLIHAVSSVKGKGPEHPFFASYSLELHKGLSIQREKAAIEAEKISNSIPEDLSWPVNGPHGGTVAAELNSFDFSSFQRDYVDIIPNRWAAVSISLNERRDELYVSRFQAGESQFMIRLPLTRGNSRDDSEAVFEYGECRQELDEIIEGANTSAHNAKEMTSKGARKEWWEEREALDSRLGDLLENIEHVWFCGFKGIFCQYARHSGLLARFKATFEKVLAKYLPSRKRKKSGKVNIDHRVLELFIGLGPSEGQETFNEMLVDLIFYVVDILQFHGEGNAYDELDTDEMVVELTDALDSYHQKASFHINDAERGIDHTILILDKSVHMFPWESLPCLRGHSVSRLPSLAALRERILKMQEKSPSQTLPGFYVDRDKGSYILNPSSDLVSTQNMFEDGFKNLDGWEGIINKEPSEEQFRNYLETRDLLIYSGHGSGAHYIRGKTVKKLEQCAVSMLLGCSSGAMKDSGEFEPYGMSLNYLLGGCPTLLATLWDVTDKDIDRFSKDVFDRWGLFNKADKSSRKAKGRVTSPFASVSLVEAVAKGRDCCSLKYLNGAAPVVYGIPAYLSI</sequence>
<dbReference type="SUPFAM" id="SSF48452">
    <property type="entry name" value="TPR-like"/>
    <property type="match status" value="2"/>
</dbReference>
<dbReference type="InParanoid" id="A0A3N4L0B8"/>
<feature type="region of interest" description="Disordered" evidence="5">
    <location>
        <begin position="1331"/>
        <end position="1357"/>
    </location>
</feature>